<comment type="caution">
    <text evidence="2">The sequence shown here is derived from an EMBL/GenBank/DDBJ whole genome shotgun (WGS) entry which is preliminary data.</text>
</comment>
<keyword evidence="3" id="KW-1185">Reference proteome</keyword>
<evidence type="ECO:0000313" key="3">
    <source>
        <dbReference type="Proteomes" id="UP000284706"/>
    </source>
</evidence>
<gene>
    <name evidence="2" type="ORF">CVT26_002460</name>
</gene>
<feature type="region of interest" description="Disordered" evidence="1">
    <location>
        <begin position="49"/>
        <end position="82"/>
    </location>
</feature>
<organism evidence="2 3">
    <name type="scientific">Gymnopilus dilepis</name>
    <dbReference type="NCBI Taxonomy" id="231916"/>
    <lineage>
        <taxon>Eukaryota</taxon>
        <taxon>Fungi</taxon>
        <taxon>Dikarya</taxon>
        <taxon>Basidiomycota</taxon>
        <taxon>Agaricomycotina</taxon>
        <taxon>Agaricomycetes</taxon>
        <taxon>Agaricomycetidae</taxon>
        <taxon>Agaricales</taxon>
        <taxon>Agaricineae</taxon>
        <taxon>Hymenogastraceae</taxon>
        <taxon>Gymnopilus</taxon>
    </lineage>
</organism>
<name>A0A409VT22_9AGAR</name>
<feature type="compositionally biased region" description="Low complexity" evidence="1">
    <location>
        <begin position="61"/>
        <end position="70"/>
    </location>
</feature>
<dbReference type="EMBL" id="NHYE01005573">
    <property type="protein sequence ID" value="PPQ69421.1"/>
    <property type="molecule type" value="Genomic_DNA"/>
</dbReference>
<accession>A0A409VT22</accession>
<dbReference type="AlphaFoldDB" id="A0A409VT22"/>
<dbReference type="Proteomes" id="UP000284706">
    <property type="component" value="Unassembled WGS sequence"/>
</dbReference>
<reference evidence="2 3" key="1">
    <citation type="journal article" date="2018" name="Evol. Lett.">
        <title>Horizontal gene cluster transfer increased hallucinogenic mushroom diversity.</title>
        <authorList>
            <person name="Reynolds H.T."/>
            <person name="Vijayakumar V."/>
            <person name="Gluck-Thaler E."/>
            <person name="Korotkin H.B."/>
            <person name="Matheny P.B."/>
            <person name="Slot J.C."/>
        </authorList>
    </citation>
    <scope>NUCLEOTIDE SEQUENCE [LARGE SCALE GENOMIC DNA]</scope>
    <source>
        <strain evidence="2 3">SRW20</strain>
    </source>
</reference>
<proteinExistence type="predicted"/>
<feature type="region of interest" description="Disordered" evidence="1">
    <location>
        <begin position="130"/>
        <end position="153"/>
    </location>
</feature>
<sequence length="153" mass="15537">MTSCLEVLIAAPVQEVEQTEDADMKINNPVSNCHPPSAPLALEEALTSATSDAVPKGVEEPSPTTTITGPIPRPPSPRQSATDPSVVLLCIALSPSTSEPTNTVLNSVYAGSCAHAASSVTAIPTIADLKSVGYPSGQDAGGLEGGDTAEEEQ</sequence>
<dbReference type="InParanoid" id="A0A409VT22"/>
<protein>
    <submittedName>
        <fullName evidence="2">Uncharacterized protein</fullName>
    </submittedName>
</protein>
<evidence type="ECO:0000256" key="1">
    <source>
        <dbReference type="SAM" id="MobiDB-lite"/>
    </source>
</evidence>
<evidence type="ECO:0000313" key="2">
    <source>
        <dbReference type="EMBL" id="PPQ69421.1"/>
    </source>
</evidence>